<dbReference type="CDD" id="cd03801">
    <property type="entry name" value="GT4_PimA-like"/>
    <property type="match status" value="1"/>
</dbReference>
<dbReference type="EMBL" id="JACBYF010000003">
    <property type="protein sequence ID" value="NYS47078.1"/>
    <property type="molecule type" value="Genomic_DNA"/>
</dbReference>
<feature type="domain" description="Glycosyl transferase family 1" evidence="1">
    <location>
        <begin position="208"/>
        <end position="330"/>
    </location>
</feature>
<evidence type="ECO:0000313" key="2">
    <source>
        <dbReference type="EMBL" id="NYS47078.1"/>
    </source>
</evidence>
<dbReference type="PANTHER" id="PTHR12526">
    <property type="entry name" value="GLYCOSYLTRANSFERASE"/>
    <property type="match status" value="1"/>
</dbReference>
<dbReference type="SUPFAM" id="SSF53756">
    <property type="entry name" value="UDP-Glycosyltransferase/glycogen phosphorylase"/>
    <property type="match status" value="1"/>
</dbReference>
<evidence type="ECO:0000259" key="1">
    <source>
        <dbReference type="Pfam" id="PF00534"/>
    </source>
</evidence>
<dbReference type="Gene3D" id="3.40.50.2000">
    <property type="entry name" value="Glycogen Phosphorylase B"/>
    <property type="match status" value="2"/>
</dbReference>
<dbReference type="Pfam" id="PF00534">
    <property type="entry name" value="Glycos_transf_1"/>
    <property type="match status" value="1"/>
</dbReference>
<dbReference type="PANTHER" id="PTHR12526:SF630">
    <property type="entry name" value="GLYCOSYLTRANSFERASE"/>
    <property type="match status" value="1"/>
</dbReference>
<dbReference type="Proteomes" id="UP000531840">
    <property type="component" value="Unassembled WGS sequence"/>
</dbReference>
<organism evidence="2 3">
    <name type="scientific">Gemelliphila palaticanis</name>
    <dbReference type="NCBI Taxonomy" id="81950"/>
    <lineage>
        <taxon>Bacteria</taxon>
        <taxon>Bacillati</taxon>
        <taxon>Bacillota</taxon>
        <taxon>Bacilli</taxon>
        <taxon>Bacillales</taxon>
        <taxon>Gemellaceae</taxon>
        <taxon>Gemelliphila</taxon>
    </lineage>
</organism>
<keyword evidence="3" id="KW-1185">Reference proteome</keyword>
<accession>A0ABX2SXX9</accession>
<sequence>MKVLHVLAQLPMKTGSGVYFTNLIEGLKNFDNITQACLYGTTSDYDINILDKDNQYEVVFESDNLPFPIVGMSDVMPYNNTIYSEMTEDMIKTWEYNFRNKLIEAKNKFNPDIVITHHLWILSSIVCEIFDDKKVIAICHNTDIRQAEKHIDMKDKYVTNLSRLDKILSLSDNQIKDIVKVYNYSPENIINIGAGYNEKVFYPVDNYERKDKVELIYAGKFDESKGIYELIKAFEIISKKYDNVTLDMIGAIKEDNKKYFEDNLLKNKQLKVYNVSSQLELAEVMKTKDIFILPSYFEGLGLIAVEALGSGLRAITTNIEGLIEFLGDKINNSEVIEYVQMPTIYDTDKAVEEEKPAFVNRLVEAIELQISRTINKRELPSDIFNEVKKHSWEEKIKQLYNILGSLK</sequence>
<gene>
    <name evidence="2" type="ORF">HZY85_02575</name>
</gene>
<comment type="caution">
    <text evidence="2">The sequence shown here is derived from an EMBL/GenBank/DDBJ whole genome shotgun (WGS) entry which is preliminary data.</text>
</comment>
<name>A0ABX2SXX9_9BACL</name>
<evidence type="ECO:0000313" key="3">
    <source>
        <dbReference type="Proteomes" id="UP000531840"/>
    </source>
</evidence>
<reference evidence="2 3" key="1">
    <citation type="submission" date="2020-07" db="EMBL/GenBank/DDBJ databases">
        <title>MOT database genomes.</title>
        <authorList>
            <person name="Joseph S."/>
            <person name="Aduse-Opoku J."/>
            <person name="Hashim A."/>
            <person name="Wade W."/>
            <person name="Curtis M."/>
        </authorList>
    </citation>
    <scope>NUCLEOTIDE SEQUENCE [LARGE SCALE GENOMIC DNA]</scope>
    <source>
        <strain evidence="2 3">CIP 106318</strain>
    </source>
</reference>
<protein>
    <submittedName>
        <fullName evidence="2">Glycosyltransferase family 4 protein</fullName>
    </submittedName>
</protein>
<dbReference type="InterPro" id="IPR001296">
    <property type="entry name" value="Glyco_trans_1"/>
</dbReference>
<proteinExistence type="predicted"/>
<dbReference type="RefSeq" id="WP_179940565.1">
    <property type="nucleotide sequence ID" value="NZ_JACBYF010000003.1"/>
</dbReference>